<name>A0A1X0ATT5_9MYCO</name>
<keyword evidence="3" id="KW-1185">Reference proteome</keyword>
<dbReference type="OrthoDB" id="4763968at2"/>
<feature type="coiled-coil region" evidence="1">
    <location>
        <begin position="58"/>
        <end position="85"/>
    </location>
</feature>
<comment type="caution">
    <text evidence="2">The sequence shown here is derived from an EMBL/GenBank/DDBJ whole genome shotgun (WGS) entry which is preliminary data.</text>
</comment>
<sequence length="93" mass="10370">MTAQLSVAAARAADASQAAYFRSVLADERVQLASELARSRAHLRACSEGGRVVGLRAMARARAEARELEARSREVQRLLAQLDERFPRRWFAD</sequence>
<organism evidence="2 3">
    <name type="scientific">Mycobacterium aquaticum</name>
    <dbReference type="NCBI Taxonomy" id="1927124"/>
    <lineage>
        <taxon>Bacteria</taxon>
        <taxon>Bacillati</taxon>
        <taxon>Actinomycetota</taxon>
        <taxon>Actinomycetes</taxon>
        <taxon>Mycobacteriales</taxon>
        <taxon>Mycobacteriaceae</taxon>
        <taxon>Mycobacterium</taxon>
    </lineage>
</organism>
<evidence type="ECO:0000313" key="3">
    <source>
        <dbReference type="Proteomes" id="UP000192448"/>
    </source>
</evidence>
<evidence type="ECO:0000313" key="2">
    <source>
        <dbReference type="EMBL" id="ORA33481.1"/>
    </source>
</evidence>
<accession>A0A1X0ATT5</accession>
<dbReference type="AlphaFoldDB" id="A0A1X0ATT5"/>
<dbReference type="Proteomes" id="UP000192448">
    <property type="component" value="Unassembled WGS sequence"/>
</dbReference>
<dbReference type="EMBL" id="MVHF01000020">
    <property type="protein sequence ID" value="ORA33481.1"/>
    <property type="molecule type" value="Genomic_DNA"/>
</dbReference>
<proteinExistence type="predicted"/>
<evidence type="ECO:0000256" key="1">
    <source>
        <dbReference type="SAM" id="Coils"/>
    </source>
</evidence>
<dbReference type="RefSeq" id="WP_083165706.1">
    <property type="nucleotide sequence ID" value="NZ_MVHF01000020.1"/>
</dbReference>
<reference evidence="2 3" key="1">
    <citation type="submission" date="2017-02" db="EMBL/GenBank/DDBJ databases">
        <title>The new phylogeny of genus Mycobacterium.</title>
        <authorList>
            <person name="Tortoli E."/>
            <person name="Trovato A."/>
            <person name="Cirillo D.M."/>
        </authorList>
    </citation>
    <scope>NUCLEOTIDE SEQUENCE [LARGE SCALE GENOMIC DNA]</scope>
    <source>
        <strain evidence="2 3">RW6</strain>
    </source>
</reference>
<protein>
    <submittedName>
        <fullName evidence="2">Uncharacterized protein</fullName>
    </submittedName>
</protein>
<gene>
    <name evidence="2" type="ORF">BST13_19710</name>
</gene>
<keyword evidence="1" id="KW-0175">Coiled coil</keyword>